<evidence type="ECO:0000313" key="2">
    <source>
        <dbReference type="EnsemblPlants" id="KEH28753"/>
    </source>
</evidence>
<accession>A0A072UI02</accession>
<reference evidence="1 3" key="2">
    <citation type="journal article" date="2014" name="BMC Genomics">
        <title>An improved genome release (version Mt4.0) for the model legume Medicago truncatula.</title>
        <authorList>
            <person name="Tang H."/>
            <person name="Krishnakumar V."/>
            <person name="Bidwell S."/>
            <person name="Rosen B."/>
            <person name="Chan A."/>
            <person name="Zhou S."/>
            <person name="Gentzbittel L."/>
            <person name="Childs K.L."/>
            <person name="Yandell M."/>
            <person name="Gundlach H."/>
            <person name="Mayer K.F."/>
            <person name="Schwartz D.C."/>
            <person name="Town C.D."/>
        </authorList>
    </citation>
    <scope>GENOME REANNOTATION</scope>
    <source>
        <strain evidence="1">A17</strain>
        <strain evidence="2 3">cv. Jemalong A17</strain>
    </source>
</reference>
<protein>
    <submittedName>
        <fullName evidence="1 2">Uncharacterized protein</fullName>
    </submittedName>
</protein>
<reference evidence="1 3" key="1">
    <citation type="journal article" date="2011" name="Nature">
        <title>The Medicago genome provides insight into the evolution of rhizobial symbioses.</title>
        <authorList>
            <person name="Young N.D."/>
            <person name="Debelle F."/>
            <person name="Oldroyd G.E."/>
            <person name="Geurts R."/>
            <person name="Cannon S.B."/>
            <person name="Udvardi M.K."/>
            <person name="Benedito V.A."/>
            <person name="Mayer K.F."/>
            <person name="Gouzy J."/>
            <person name="Schoof H."/>
            <person name="Van de Peer Y."/>
            <person name="Proost S."/>
            <person name="Cook D.R."/>
            <person name="Meyers B.C."/>
            <person name="Spannagl M."/>
            <person name="Cheung F."/>
            <person name="De Mita S."/>
            <person name="Krishnakumar V."/>
            <person name="Gundlach H."/>
            <person name="Zhou S."/>
            <person name="Mudge J."/>
            <person name="Bharti A.K."/>
            <person name="Murray J.D."/>
            <person name="Naoumkina M.A."/>
            <person name="Rosen B."/>
            <person name="Silverstein K.A."/>
            <person name="Tang H."/>
            <person name="Rombauts S."/>
            <person name="Zhao P.X."/>
            <person name="Zhou P."/>
            <person name="Barbe V."/>
            <person name="Bardou P."/>
            <person name="Bechner M."/>
            <person name="Bellec A."/>
            <person name="Berger A."/>
            <person name="Berges H."/>
            <person name="Bidwell S."/>
            <person name="Bisseling T."/>
            <person name="Choisne N."/>
            <person name="Couloux A."/>
            <person name="Denny R."/>
            <person name="Deshpande S."/>
            <person name="Dai X."/>
            <person name="Doyle J.J."/>
            <person name="Dudez A.M."/>
            <person name="Farmer A.D."/>
            <person name="Fouteau S."/>
            <person name="Franken C."/>
            <person name="Gibelin C."/>
            <person name="Gish J."/>
            <person name="Goldstein S."/>
            <person name="Gonzalez A.J."/>
            <person name="Green P.J."/>
            <person name="Hallab A."/>
            <person name="Hartog M."/>
            <person name="Hua A."/>
            <person name="Humphray S.J."/>
            <person name="Jeong D.H."/>
            <person name="Jing Y."/>
            <person name="Jocker A."/>
            <person name="Kenton S.M."/>
            <person name="Kim D.J."/>
            <person name="Klee K."/>
            <person name="Lai H."/>
            <person name="Lang C."/>
            <person name="Lin S."/>
            <person name="Macmil S.L."/>
            <person name="Magdelenat G."/>
            <person name="Matthews L."/>
            <person name="McCorrison J."/>
            <person name="Monaghan E.L."/>
            <person name="Mun J.H."/>
            <person name="Najar F.Z."/>
            <person name="Nicholson C."/>
            <person name="Noirot C."/>
            <person name="O'Bleness M."/>
            <person name="Paule C.R."/>
            <person name="Poulain J."/>
            <person name="Prion F."/>
            <person name="Qin B."/>
            <person name="Qu C."/>
            <person name="Retzel E.F."/>
            <person name="Riddle C."/>
            <person name="Sallet E."/>
            <person name="Samain S."/>
            <person name="Samson N."/>
            <person name="Sanders I."/>
            <person name="Saurat O."/>
            <person name="Scarpelli C."/>
            <person name="Schiex T."/>
            <person name="Segurens B."/>
            <person name="Severin A.J."/>
            <person name="Sherrier D.J."/>
            <person name="Shi R."/>
            <person name="Sims S."/>
            <person name="Singer S.R."/>
            <person name="Sinharoy S."/>
            <person name="Sterck L."/>
            <person name="Viollet A."/>
            <person name="Wang B.B."/>
            <person name="Wang K."/>
            <person name="Wang M."/>
            <person name="Wang X."/>
            <person name="Warfsmann J."/>
            <person name="Weissenbach J."/>
            <person name="White D.D."/>
            <person name="White J.D."/>
            <person name="Wiley G.B."/>
            <person name="Wincker P."/>
            <person name="Xing Y."/>
            <person name="Yang L."/>
            <person name="Yao Z."/>
            <person name="Ying F."/>
            <person name="Zhai J."/>
            <person name="Zhou L."/>
            <person name="Zuber A."/>
            <person name="Denarie J."/>
            <person name="Dixon R.A."/>
            <person name="May G.D."/>
            <person name="Schwartz D.C."/>
            <person name="Rogers J."/>
            <person name="Quetier F."/>
            <person name="Town C.D."/>
            <person name="Roe B.A."/>
        </authorList>
    </citation>
    <scope>NUCLEOTIDE SEQUENCE [LARGE SCALE GENOMIC DNA]</scope>
    <source>
        <strain evidence="1">A17</strain>
        <strain evidence="2 3">cv. Jemalong A17</strain>
    </source>
</reference>
<dbReference type="AlphaFoldDB" id="A0A072UI02"/>
<sequence length="51" mass="5906">MALLQQKWIVLKINEGVIDHVFVRFRLSDQFRSSEDTINDFGVVNIADPET</sequence>
<gene>
    <name evidence="1" type="ordered locus">MTR_4g011740</name>
</gene>
<reference evidence="2" key="3">
    <citation type="submission" date="2015-04" db="UniProtKB">
        <authorList>
            <consortium name="EnsemblPlants"/>
        </authorList>
    </citation>
    <scope>IDENTIFICATION</scope>
    <source>
        <strain evidence="2">cv. Jemalong A17</strain>
    </source>
</reference>
<organism evidence="1 3">
    <name type="scientific">Medicago truncatula</name>
    <name type="common">Barrel medic</name>
    <name type="synonym">Medicago tribuloides</name>
    <dbReference type="NCBI Taxonomy" id="3880"/>
    <lineage>
        <taxon>Eukaryota</taxon>
        <taxon>Viridiplantae</taxon>
        <taxon>Streptophyta</taxon>
        <taxon>Embryophyta</taxon>
        <taxon>Tracheophyta</taxon>
        <taxon>Spermatophyta</taxon>
        <taxon>Magnoliopsida</taxon>
        <taxon>eudicotyledons</taxon>
        <taxon>Gunneridae</taxon>
        <taxon>Pentapetalae</taxon>
        <taxon>rosids</taxon>
        <taxon>fabids</taxon>
        <taxon>Fabales</taxon>
        <taxon>Fabaceae</taxon>
        <taxon>Papilionoideae</taxon>
        <taxon>50 kb inversion clade</taxon>
        <taxon>NPAAA clade</taxon>
        <taxon>Hologalegina</taxon>
        <taxon>IRL clade</taxon>
        <taxon>Trifolieae</taxon>
        <taxon>Medicago</taxon>
    </lineage>
</organism>
<evidence type="ECO:0000313" key="1">
    <source>
        <dbReference type="EMBL" id="KEH28753.1"/>
    </source>
</evidence>
<dbReference type="EMBL" id="CM001220">
    <property type="protein sequence ID" value="KEH28753.1"/>
    <property type="molecule type" value="Genomic_DNA"/>
</dbReference>
<dbReference type="HOGENOM" id="CLU_3109418_0_0_1"/>
<evidence type="ECO:0000313" key="3">
    <source>
        <dbReference type="Proteomes" id="UP000002051"/>
    </source>
</evidence>
<proteinExistence type="predicted"/>
<dbReference type="EnsemblPlants" id="KEH28753">
    <property type="protein sequence ID" value="KEH28753"/>
    <property type="gene ID" value="MTR_4g011740"/>
</dbReference>
<name>A0A072UI02_MEDTR</name>
<dbReference type="Proteomes" id="UP000002051">
    <property type="component" value="Chromosome 4"/>
</dbReference>
<keyword evidence="3" id="KW-1185">Reference proteome</keyword>